<feature type="compositionally biased region" description="Basic residues" evidence="3">
    <location>
        <begin position="1307"/>
        <end position="1322"/>
    </location>
</feature>
<evidence type="ECO:0000259" key="7">
    <source>
        <dbReference type="PROSITE" id="PS51853"/>
    </source>
</evidence>
<dbReference type="PROSITE" id="PS51676">
    <property type="entry name" value="FF"/>
    <property type="match status" value="1"/>
</dbReference>
<dbReference type="InterPro" id="IPR045786">
    <property type="entry name" value="RhoGAP_pG1_pG2"/>
</dbReference>
<organism evidence="8 9">
    <name type="scientific">Clunio marinus</name>
    <dbReference type="NCBI Taxonomy" id="568069"/>
    <lineage>
        <taxon>Eukaryota</taxon>
        <taxon>Metazoa</taxon>
        <taxon>Ecdysozoa</taxon>
        <taxon>Arthropoda</taxon>
        <taxon>Hexapoda</taxon>
        <taxon>Insecta</taxon>
        <taxon>Pterygota</taxon>
        <taxon>Neoptera</taxon>
        <taxon>Endopterygota</taxon>
        <taxon>Diptera</taxon>
        <taxon>Nematocera</taxon>
        <taxon>Chironomoidea</taxon>
        <taxon>Chironomidae</taxon>
        <taxon>Clunio</taxon>
    </lineage>
</organism>
<sequence>MKLFNIAVVGLSGVEKDKGQAGVGKSCLCNRFVRPLTDSYEIDHISVLSQSDFSGRVVNNDHFLYWGEVRKTSEEGVDYSFQVIEQTEFVDDATFQPFKVGKMEPYIKRCAALRVASAEKLVYICKSQLGIEHEYEQIVLPDGRLAIDGYVCVFDVSSVPNRPVEKQADFVMNIINNLLKNKKPIVLVTTKNDDANESYVREAEKIIQRKDFKGQIVMVETSAHEAINVDLAFIVLAQMIDKTKNRSKIVSYNDAARQRKELLDTSTEFVTRLIRQQITDHRAIWTTSGKKLAQHKEWQDFIELFGQDAGLRIFRRHLKKLREDYQNKKLQRYLNSFILVLHEIFPDLNSLNIDPNLDWEKIQLYLRNHIDFDQFFFDSTQQNVSWMDLSDFSDMEEENRIPFDVIDTTEAETVFKNHLNKLQQEQKRLEMPKRWKKQFKKLLEETGYVTPGKQLSEVRVFFLGRECFEALSEHDCQQIYDNHQRELIESAKHNFQELLLEHAELFYHFKTIEPTGTITQNDIKEITDNLQEDFRYKMLDRLDQDRKLMLFQHLGFVHCPIREHCPAFPNCMDALIERVVTSNEILPSTRAPHKDGQLQLNLVVIGLDYVANDLISKIHLNCNDNGEYLFDGNTYGLSIETINRDNDSFAYDLQGKGLICCFYNKTTFQYVYDIVEKLLTDNSDFKENMSNIHMVLLNDVDSSGKIDLSEISETRKESQQLCEKLHCILLDANDYYTAISPQHQHKFIDNVLNSVIEIMPFEDLKYKDVYLSESPDIRIIMCLFCGDPYSIENVLSSMINETACMANGDRNISFEIFLGDQKRRVEVILSSYHGANAFRDELVHGFILLYSTKRKASLATLNAFSINIPNLPMQIVSITEPGGVSAFFNNELTQILITEGNAIADKLRAHFVTAADEDNGFKFASFAPFLKEVWDKKPEIEHAFHMEEPLTIDSGEGTMEHSIHHHHAPPQPPPRFESYLINDTYRHHNFDKMSHRSVNSLDGIDESVKYGNVSDDRQAYSNMYFYEENNSDADKDDRNRMLGKGFQMYPAPSTPPEPAPPDHHLLTPSSILRQLKENAAISHSQSSLEEINCKNKKTADASGSKESLNTYDSGWIDDHMKDDVWKNMNAQTHAFTTGRPRPNANTSFSSKKVPPRPKGSSQTLKQPGKLNLKSFAIVNEALARMNLGDNNNPVIDKRFLYQSGIKYEKSKSRNASHMKVAPDEEEGNENNRDDQDYEEAEYEQINDGFSEAVNNIASQLFTYSSQDQSRNKFRHRREKEQQQKVSDSESDSSSLEHKRNSVESYNKNRKPQTHKRRQKKRVAIPVATPKIPMGFESNSGMGAAALMYQKLKNEANSSLEKERTVGEDDVSSVDVSISSPRETQSPIVSRSNGVASLRKRFNGYNLQFGVVPKVSKDERDKMLMGQQAQPQTKSKWFRQDTEKKAAQAAEKEEKKRIKAAAKSAGKSGKTLSNFKMSDKNQHVPIFLEKCVNFIEREVDSEGIYRVPGNRAHVELLYQKFEEEDNVDIEKLDVPVNAVATALKDFFSKHLPPLFEPELMNELEEVAGSRGGLASANPMNMEVKADRSCRLLALRGLLNKLPPTNFAILKFIFQHFVKVSENSKLNSMDSKNLAICWWPTLLPIEFTDMLRFESMRPYLEDIVQTMIDQYPFLFCGQEAFVMV</sequence>
<dbReference type="Pfam" id="PF00620">
    <property type="entry name" value="RhoGAP"/>
    <property type="match status" value="1"/>
</dbReference>
<dbReference type="PANTHER" id="PTHR46005:SF4">
    <property type="entry name" value="RHO GTPASE-ACTIVATING PROTEIN 190"/>
    <property type="match status" value="1"/>
</dbReference>
<dbReference type="SUPFAM" id="SSF81698">
    <property type="entry name" value="FF domain"/>
    <property type="match status" value="1"/>
</dbReference>
<dbReference type="STRING" id="568069.A0A1J1HUZ3"/>
<dbReference type="GO" id="GO:0005096">
    <property type="term" value="F:GTPase activator activity"/>
    <property type="evidence" value="ECO:0007669"/>
    <property type="project" value="UniProtKB-KW"/>
</dbReference>
<feature type="domain" description="PG1 pseudoGTPase" evidence="6">
    <location>
        <begin position="594"/>
        <end position="766"/>
    </location>
</feature>
<feature type="region of interest" description="Disordered" evidence="3">
    <location>
        <begin position="955"/>
        <end position="974"/>
    </location>
</feature>
<dbReference type="Pfam" id="PF16512">
    <property type="entry name" value="RhoGAP-FF1"/>
    <property type="match status" value="1"/>
</dbReference>
<dbReference type="GO" id="GO:0008361">
    <property type="term" value="P:regulation of cell size"/>
    <property type="evidence" value="ECO:0007669"/>
    <property type="project" value="TreeGrafter"/>
</dbReference>
<dbReference type="SUPFAM" id="SSF48350">
    <property type="entry name" value="GTPase activation domain, GAP"/>
    <property type="match status" value="1"/>
</dbReference>
<dbReference type="InterPro" id="IPR057284">
    <property type="entry name" value="FF_RHG35_4th"/>
</dbReference>
<dbReference type="PROSITE" id="PS00018">
    <property type="entry name" value="EF_HAND_1"/>
    <property type="match status" value="1"/>
</dbReference>
<feature type="compositionally biased region" description="Polar residues" evidence="3">
    <location>
        <begin position="1380"/>
        <end position="1390"/>
    </location>
</feature>
<dbReference type="Gene3D" id="3.40.50.300">
    <property type="entry name" value="P-loop containing nucleotide triphosphate hydrolases"/>
    <property type="match status" value="1"/>
</dbReference>
<evidence type="ECO:0000256" key="1">
    <source>
        <dbReference type="ARBA" id="ARBA00022468"/>
    </source>
</evidence>
<keyword evidence="9" id="KW-1185">Reference proteome</keyword>
<dbReference type="Gene3D" id="1.10.555.10">
    <property type="entry name" value="Rho GTPase activation protein"/>
    <property type="match status" value="1"/>
</dbReference>
<dbReference type="Gene3D" id="1.10.10.440">
    <property type="entry name" value="FF domain"/>
    <property type="match status" value="2"/>
</dbReference>
<feature type="compositionally biased region" description="Basic and acidic residues" evidence="3">
    <location>
        <begin position="1437"/>
        <end position="1453"/>
    </location>
</feature>
<feature type="region of interest" description="Disordered" evidence="3">
    <location>
        <begin position="1423"/>
        <end position="1453"/>
    </location>
</feature>
<dbReference type="InterPro" id="IPR036517">
    <property type="entry name" value="FF_domain_sf"/>
</dbReference>
<evidence type="ECO:0000259" key="4">
    <source>
        <dbReference type="PROSITE" id="PS50238"/>
    </source>
</evidence>
<dbReference type="EMBL" id="CVRI01000020">
    <property type="protein sequence ID" value="CRK91180.1"/>
    <property type="molecule type" value="Genomic_DNA"/>
</dbReference>
<proteinExistence type="predicted"/>
<evidence type="ECO:0000256" key="2">
    <source>
        <dbReference type="ARBA" id="ARBA00022737"/>
    </source>
</evidence>
<evidence type="ECO:0000313" key="9">
    <source>
        <dbReference type="Proteomes" id="UP000183832"/>
    </source>
</evidence>
<evidence type="ECO:0000259" key="6">
    <source>
        <dbReference type="PROSITE" id="PS51852"/>
    </source>
</evidence>
<feature type="domain" description="PG2 pseudoGTPase" evidence="7">
    <location>
        <begin position="778"/>
        <end position="939"/>
    </location>
</feature>
<keyword evidence="2" id="KW-0677">Repeat</keyword>
<gene>
    <name evidence="8" type="ORF">CLUMA_CG004865</name>
</gene>
<dbReference type="Pfam" id="PF19518">
    <property type="entry name" value="RhoGAP_pG1_pG2"/>
    <property type="match status" value="1"/>
</dbReference>
<dbReference type="PROSITE" id="PS50238">
    <property type="entry name" value="RHOGAP"/>
    <property type="match status" value="1"/>
</dbReference>
<dbReference type="InterPro" id="IPR018247">
    <property type="entry name" value="EF_Hand_1_Ca_BS"/>
</dbReference>
<reference evidence="8 9" key="1">
    <citation type="submission" date="2015-04" db="EMBL/GenBank/DDBJ databases">
        <authorList>
            <person name="Syromyatnikov M.Y."/>
            <person name="Popov V.N."/>
        </authorList>
    </citation>
    <scope>NUCLEOTIDE SEQUENCE [LARGE SCALE GENOMIC DNA]</scope>
</reference>
<dbReference type="InterPro" id="IPR027417">
    <property type="entry name" value="P-loop_NTPase"/>
</dbReference>
<dbReference type="Proteomes" id="UP000183832">
    <property type="component" value="Unassembled WGS sequence"/>
</dbReference>
<dbReference type="InterPro" id="IPR032835">
    <property type="entry name" value="RhoGAP-FF1"/>
</dbReference>
<protein>
    <submittedName>
        <fullName evidence="8">CLUMA_CG004865, isoform A</fullName>
    </submittedName>
</protein>
<dbReference type="InterPro" id="IPR039006">
    <property type="entry name" value="RhoGAP_pG2"/>
</dbReference>
<evidence type="ECO:0000259" key="5">
    <source>
        <dbReference type="PROSITE" id="PS51676"/>
    </source>
</evidence>
<feature type="region of interest" description="Disordered" evidence="3">
    <location>
        <begin position="1359"/>
        <end position="1390"/>
    </location>
</feature>
<accession>A0A1J1HUZ3</accession>
<feature type="region of interest" description="Disordered" evidence="3">
    <location>
        <begin position="1263"/>
        <end position="1334"/>
    </location>
</feature>
<feature type="region of interest" description="Disordered" evidence="3">
    <location>
        <begin position="1082"/>
        <end position="1107"/>
    </location>
</feature>
<dbReference type="InterPro" id="IPR000198">
    <property type="entry name" value="RhoGAP_dom"/>
</dbReference>
<feature type="domain" description="Rho-GAP" evidence="4">
    <location>
        <begin position="1469"/>
        <end position="1673"/>
    </location>
</feature>
<dbReference type="GO" id="GO:0007266">
    <property type="term" value="P:Rho protein signal transduction"/>
    <property type="evidence" value="ECO:0007669"/>
    <property type="project" value="TreeGrafter"/>
</dbReference>
<evidence type="ECO:0000256" key="3">
    <source>
        <dbReference type="SAM" id="MobiDB-lite"/>
    </source>
</evidence>
<feature type="domain" description="FF" evidence="5">
    <location>
        <begin position="428"/>
        <end position="486"/>
    </location>
</feature>
<feature type="region of interest" description="Disordered" evidence="3">
    <location>
        <begin position="1210"/>
        <end position="1242"/>
    </location>
</feature>
<dbReference type="GO" id="GO:0005829">
    <property type="term" value="C:cytosol"/>
    <property type="evidence" value="ECO:0007669"/>
    <property type="project" value="TreeGrafter"/>
</dbReference>
<dbReference type="InterPro" id="IPR039007">
    <property type="entry name" value="pG1"/>
</dbReference>
<dbReference type="PROSITE" id="PS51853">
    <property type="entry name" value="PG2"/>
    <property type="match status" value="1"/>
</dbReference>
<name>A0A1J1HUZ3_9DIPT</name>
<dbReference type="Pfam" id="PF23083">
    <property type="entry name" value="FF_RHG35_4th"/>
    <property type="match status" value="1"/>
</dbReference>
<dbReference type="PROSITE" id="PS51852">
    <property type="entry name" value="PG1"/>
    <property type="match status" value="1"/>
</dbReference>
<keyword evidence="1" id="KW-0343">GTPase activation</keyword>
<dbReference type="SMART" id="SM00324">
    <property type="entry name" value="RhoGAP"/>
    <property type="match status" value="1"/>
</dbReference>
<dbReference type="InterPro" id="IPR051978">
    <property type="entry name" value="Rho-GAP_domain"/>
</dbReference>
<dbReference type="InterPro" id="IPR008936">
    <property type="entry name" value="Rho_GTPase_activation_prot"/>
</dbReference>
<dbReference type="SUPFAM" id="SSF52540">
    <property type="entry name" value="P-loop containing nucleoside triphosphate hydrolases"/>
    <property type="match status" value="1"/>
</dbReference>
<feature type="region of interest" description="Disordered" evidence="3">
    <location>
        <begin position="1133"/>
        <end position="1167"/>
    </location>
</feature>
<dbReference type="PANTHER" id="PTHR46005">
    <property type="entry name" value="RHO GTPASE-ACTIVATING PROTEIN 190"/>
    <property type="match status" value="1"/>
</dbReference>
<dbReference type="InterPro" id="IPR002713">
    <property type="entry name" value="FF_domain"/>
</dbReference>
<evidence type="ECO:0000313" key="8">
    <source>
        <dbReference type="EMBL" id="CRK91180.1"/>
    </source>
</evidence>
<dbReference type="OrthoDB" id="9994905at2759"/>
<dbReference type="GO" id="GO:0050770">
    <property type="term" value="P:regulation of axonogenesis"/>
    <property type="evidence" value="ECO:0007669"/>
    <property type="project" value="TreeGrafter"/>
</dbReference>